<dbReference type="Gene3D" id="3.40.50.720">
    <property type="entry name" value="NAD(P)-binding Rossmann-like Domain"/>
    <property type="match status" value="1"/>
</dbReference>
<dbReference type="Proteomes" id="UP000323708">
    <property type="component" value="Unassembled WGS sequence"/>
</dbReference>
<evidence type="ECO:0000259" key="1">
    <source>
        <dbReference type="Pfam" id="PF01370"/>
    </source>
</evidence>
<organism evidence="2 3">
    <name type="scientific">Pseudohalioglobus sediminis</name>
    <dbReference type="NCBI Taxonomy" id="2606449"/>
    <lineage>
        <taxon>Bacteria</taxon>
        <taxon>Pseudomonadati</taxon>
        <taxon>Pseudomonadota</taxon>
        <taxon>Gammaproteobacteria</taxon>
        <taxon>Cellvibrionales</taxon>
        <taxon>Halieaceae</taxon>
        <taxon>Pseudohalioglobus</taxon>
    </lineage>
</organism>
<name>A0A5B0X1F6_9GAMM</name>
<evidence type="ECO:0000313" key="3">
    <source>
        <dbReference type="Proteomes" id="UP000323708"/>
    </source>
</evidence>
<comment type="caution">
    <text evidence="2">The sequence shown here is derived from an EMBL/GenBank/DDBJ whole genome shotgun (WGS) entry which is preliminary data.</text>
</comment>
<dbReference type="EMBL" id="VTUX01000002">
    <property type="protein sequence ID" value="KAA1193184.1"/>
    <property type="molecule type" value="Genomic_DNA"/>
</dbReference>
<reference evidence="2 3" key="1">
    <citation type="submission" date="2019-09" db="EMBL/GenBank/DDBJ databases">
        <authorList>
            <person name="Chen X.-Y."/>
        </authorList>
    </citation>
    <scope>NUCLEOTIDE SEQUENCE [LARGE SCALE GENOMIC DNA]</scope>
    <source>
        <strain evidence="2 3">NY5</strain>
    </source>
</reference>
<dbReference type="InterPro" id="IPR001509">
    <property type="entry name" value="Epimerase_deHydtase"/>
</dbReference>
<dbReference type="SUPFAM" id="SSF51735">
    <property type="entry name" value="NAD(P)-binding Rossmann-fold domains"/>
    <property type="match status" value="1"/>
</dbReference>
<dbReference type="InterPro" id="IPR036291">
    <property type="entry name" value="NAD(P)-bd_dom_sf"/>
</dbReference>
<proteinExistence type="predicted"/>
<keyword evidence="3" id="KW-1185">Reference proteome</keyword>
<evidence type="ECO:0000313" key="2">
    <source>
        <dbReference type="EMBL" id="KAA1193184.1"/>
    </source>
</evidence>
<dbReference type="AlphaFoldDB" id="A0A5B0X1F6"/>
<gene>
    <name evidence="2" type="ORF">F0M18_04900</name>
</gene>
<feature type="domain" description="NAD-dependent epimerase/dehydratase" evidence="1">
    <location>
        <begin position="4"/>
        <end position="222"/>
    </location>
</feature>
<sequence length="297" mass="32215">MARILIVGGTGLTGAHAALHLRELGHEVTLMSRSAPTLECLQEFEHIAADYVQEPLSAAQWSGFEQMVFAAGADIRQFPRGQDEAAFYTRVNVEAIPAFFASARSAGLARAVYIGSFYPQVAPEAIARSVYVRSRHLADEGVRQLDCDSFSVCSLNAPFILGHVPGLRLPHVAAMVDYARGKLEGVPLLAPAGGTNHISSESMSAAIASALEQGRGGHDYLVGDENLSWKTYLERFFRAAGNPVDLPVSEQEHPLFPDVMMYAGRNARVSYEPELGELSYPLGRIQHTIEQVVSAYG</sequence>
<accession>A0A5B0X1F6</accession>
<dbReference type="Pfam" id="PF01370">
    <property type="entry name" value="Epimerase"/>
    <property type="match status" value="1"/>
</dbReference>
<protein>
    <submittedName>
        <fullName evidence="2">NAD-dependent epimerase/dehydratase family protein</fullName>
    </submittedName>
</protein>
<dbReference type="RefSeq" id="WP_149610291.1">
    <property type="nucleotide sequence ID" value="NZ_VTUX01000002.1"/>
</dbReference>